<dbReference type="GO" id="GO:0005634">
    <property type="term" value="C:nucleus"/>
    <property type="evidence" value="ECO:0007669"/>
    <property type="project" value="UniProtKB-SubCell"/>
</dbReference>
<dbReference type="GO" id="GO:0003677">
    <property type="term" value="F:DNA binding"/>
    <property type="evidence" value="ECO:0007669"/>
    <property type="project" value="InterPro"/>
</dbReference>
<dbReference type="InterPro" id="IPR007889">
    <property type="entry name" value="HTH_Psq"/>
</dbReference>
<dbReference type="AlphaFoldDB" id="A0A5B7EX13"/>
<organism evidence="3 4">
    <name type="scientific">Portunus trituberculatus</name>
    <name type="common">Swimming crab</name>
    <name type="synonym">Neptunus trituberculatus</name>
    <dbReference type="NCBI Taxonomy" id="210409"/>
    <lineage>
        <taxon>Eukaryota</taxon>
        <taxon>Metazoa</taxon>
        <taxon>Ecdysozoa</taxon>
        <taxon>Arthropoda</taxon>
        <taxon>Crustacea</taxon>
        <taxon>Multicrustacea</taxon>
        <taxon>Malacostraca</taxon>
        <taxon>Eumalacostraca</taxon>
        <taxon>Eucarida</taxon>
        <taxon>Decapoda</taxon>
        <taxon>Pleocyemata</taxon>
        <taxon>Brachyura</taxon>
        <taxon>Eubrachyura</taxon>
        <taxon>Portunoidea</taxon>
        <taxon>Portunidae</taxon>
        <taxon>Portuninae</taxon>
        <taxon>Portunus</taxon>
    </lineage>
</organism>
<dbReference type="InterPro" id="IPR009057">
    <property type="entry name" value="Homeodomain-like_sf"/>
</dbReference>
<comment type="subcellular location">
    <subcellularLocation>
        <location evidence="1">Nucleus</location>
    </subcellularLocation>
</comment>
<protein>
    <recommendedName>
        <fullName evidence="2">HTH psq-type domain-containing protein</fullName>
    </recommendedName>
</protein>
<evidence type="ECO:0000259" key="2">
    <source>
        <dbReference type="Pfam" id="PF04218"/>
    </source>
</evidence>
<feature type="domain" description="HTH psq-type" evidence="2">
    <location>
        <begin position="13"/>
        <end position="60"/>
    </location>
</feature>
<sequence>MPLRLFRAKPPPRKKHNFLPFKDKLELIRKYEAGIAHSVVAVQIGVLRSTVSSIWKKRDKYCKTAASVFISKSVLYTTLVTMTKKRGSIGGEVESSHHCAMHPSTTVV</sequence>
<evidence type="ECO:0000313" key="3">
    <source>
        <dbReference type="EMBL" id="MPC36864.1"/>
    </source>
</evidence>
<accession>A0A5B7EX13</accession>
<dbReference type="Proteomes" id="UP000324222">
    <property type="component" value="Unassembled WGS sequence"/>
</dbReference>
<keyword evidence="4" id="KW-1185">Reference proteome</keyword>
<dbReference type="SUPFAM" id="SSF46689">
    <property type="entry name" value="Homeodomain-like"/>
    <property type="match status" value="1"/>
</dbReference>
<name>A0A5B7EX13_PORTR</name>
<dbReference type="EMBL" id="VSRR010003623">
    <property type="protein sequence ID" value="MPC36864.1"/>
    <property type="molecule type" value="Genomic_DNA"/>
</dbReference>
<dbReference type="Pfam" id="PF04218">
    <property type="entry name" value="CENP-B_N"/>
    <property type="match status" value="1"/>
</dbReference>
<dbReference type="Gene3D" id="1.10.10.60">
    <property type="entry name" value="Homeodomain-like"/>
    <property type="match status" value="1"/>
</dbReference>
<comment type="caution">
    <text evidence="3">The sequence shown here is derived from an EMBL/GenBank/DDBJ whole genome shotgun (WGS) entry which is preliminary data.</text>
</comment>
<gene>
    <name evidence="3" type="ORF">E2C01_030330</name>
</gene>
<evidence type="ECO:0000313" key="4">
    <source>
        <dbReference type="Proteomes" id="UP000324222"/>
    </source>
</evidence>
<proteinExistence type="predicted"/>
<reference evidence="3 4" key="1">
    <citation type="submission" date="2019-05" db="EMBL/GenBank/DDBJ databases">
        <title>Another draft genome of Portunus trituberculatus and its Hox gene families provides insights of decapod evolution.</title>
        <authorList>
            <person name="Jeong J.-H."/>
            <person name="Song I."/>
            <person name="Kim S."/>
            <person name="Choi T."/>
            <person name="Kim D."/>
            <person name="Ryu S."/>
            <person name="Kim W."/>
        </authorList>
    </citation>
    <scope>NUCLEOTIDE SEQUENCE [LARGE SCALE GENOMIC DNA]</scope>
    <source>
        <tissue evidence="3">Muscle</tissue>
    </source>
</reference>
<evidence type="ECO:0000256" key="1">
    <source>
        <dbReference type="ARBA" id="ARBA00004123"/>
    </source>
</evidence>